<dbReference type="AlphaFoldDB" id="B4W477"/>
<dbReference type="EMBL" id="DS989877">
    <property type="protein sequence ID" value="EDX71024.1"/>
    <property type="molecule type" value="Genomic_DNA"/>
</dbReference>
<proteinExistence type="predicted"/>
<protein>
    <submittedName>
        <fullName evidence="1">Uncharacterized protein</fullName>
    </submittedName>
</protein>
<accession>B4W477</accession>
<name>B4W477_9CYAN</name>
<evidence type="ECO:0000313" key="2">
    <source>
        <dbReference type="Proteomes" id="UP000003835"/>
    </source>
</evidence>
<dbReference type="RefSeq" id="WP_006106120.1">
    <property type="nucleotide sequence ID" value="NZ_DS989877.1"/>
</dbReference>
<keyword evidence="2" id="KW-1185">Reference proteome</keyword>
<reference evidence="1 2" key="1">
    <citation type="submission" date="2008-07" db="EMBL/GenBank/DDBJ databases">
        <authorList>
            <person name="Tandeau de Marsac N."/>
            <person name="Ferriera S."/>
            <person name="Johnson J."/>
            <person name="Kravitz S."/>
            <person name="Beeson K."/>
            <person name="Sutton G."/>
            <person name="Rogers Y.-H."/>
            <person name="Friedman R."/>
            <person name="Frazier M."/>
            <person name="Venter J.C."/>
        </authorList>
    </citation>
    <scope>NUCLEOTIDE SEQUENCE [LARGE SCALE GENOMIC DNA]</scope>
    <source>
        <strain evidence="1 2">PCC 7420</strain>
    </source>
</reference>
<gene>
    <name evidence="1" type="ORF">MC7420_6624</name>
</gene>
<dbReference type="OrthoDB" id="423667at2"/>
<dbReference type="eggNOG" id="ENOG5032SX8">
    <property type="taxonomic scope" value="Bacteria"/>
</dbReference>
<dbReference type="HOGENOM" id="CLU_1702492_0_0_3"/>
<dbReference type="STRING" id="118168.MC7420_6624"/>
<dbReference type="Proteomes" id="UP000003835">
    <property type="component" value="Unassembled WGS sequence"/>
</dbReference>
<sequence>MLSTHTTKTPTFEASKLNYKSSTRHPLARFVTVETVALLFNRSPDEIYRIECWQHIVYVRGKGLSRFVSYADFPPILEAEPPTPQDMVRWRKRWKSQIAPEFWTIFYRYQFNRAKSESQLLAWGQFVALVKGLLSTAALQHLRQAYQLEQYWWRHF</sequence>
<evidence type="ECO:0000313" key="1">
    <source>
        <dbReference type="EMBL" id="EDX71024.1"/>
    </source>
</evidence>
<organism evidence="1 2">
    <name type="scientific">Coleofasciculus chthonoplastes PCC 7420</name>
    <dbReference type="NCBI Taxonomy" id="118168"/>
    <lineage>
        <taxon>Bacteria</taxon>
        <taxon>Bacillati</taxon>
        <taxon>Cyanobacteriota</taxon>
        <taxon>Cyanophyceae</taxon>
        <taxon>Coleofasciculales</taxon>
        <taxon>Coleofasciculaceae</taxon>
        <taxon>Coleofasciculus</taxon>
    </lineage>
</organism>